<dbReference type="AlphaFoldDB" id="A0A5C2SBV5"/>
<accession>A0A5C2SBV5</accession>
<feature type="region of interest" description="Disordered" evidence="1">
    <location>
        <begin position="118"/>
        <end position="137"/>
    </location>
</feature>
<protein>
    <submittedName>
        <fullName evidence="2">Uncharacterized protein</fullName>
    </submittedName>
</protein>
<name>A0A5C2SBV5_9APHY</name>
<sequence length="166" mass="18475">MRHTAQTLVHLTLDIPAVMGLIHDIADIPIVTKAEPDLLIRRHREIPTDAKNANVFDLRQKIRANALKVVKILLSVSATRGIAATKQELSDLGRLFDRVTTEGARVILEVHYGARWAGQRDGDGRDSEETLRRPGELEPDLEVLRERLRSVVSGSPPRAVERGEPS</sequence>
<keyword evidence="3" id="KW-1185">Reference proteome</keyword>
<evidence type="ECO:0000313" key="3">
    <source>
        <dbReference type="Proteomes" id="UP000313359"/>
    </source>
</evidence>
<proteinExistence type="predicted"/>
<evidence type="ECO:0000256" key="1">
    <source>
        <dbReference type="SAM" id="MobiDB-lite"/>
    </source>
</evidence>
<gene>
    <name evidence="2" type="ORF">L227DRAFT_652553</name>
</gene>
<dbReference type="Proteomes" id="UP000313359">
    <property type="component" value="Unassembled WGS sequence"/>
</dbReference>
<evidence type="ECO:0000313" key="2">
    <source>
        <dbReference type="EMBL" id="RPD61243.1"/>
    </source>
</evidence>
<reference evidence="2" key="1">
    <citation type="journal article" date="2018" name="Genome Biol. Evol.">
        <title>Genomics and development of Lentinus tigrinus, a white-rot wood-decaying mushroom with dimorphic fruiting bodies.</title>
        <authorList>
            <person name="Wu B."/>
            <person name="Xu Z."/>
            <person name="Knudson A."/>
            <person name="Carlson A."/>
            <person name="Chen N."/>
            <person name="Kovaka S."/>
            <person name="LaButti K."/>
            <person name="Lipzen A."/>
            <person name="Pennachio C."/>
            <person name="Riley R."/>
            <person name="Schakwitz W."/>
            <person name="Umezawa K."/>
            <person name="Ohm R.A."/>
            <person name="Grigoriev I.V."/>
            <person name="Nagy L.G."/>
            <person name="Gibbons J."/>
            <person name="Hibbett D."/>
        </authorList>
    </citation>
    <scope>NUCLEOTIDE SEQUENCE [LARGE SCALE GENOMIC DNA]</scope>
    <source>
        <strain evidence="2">ALCF2SS1-6</strain>
    </source>
</reference>
<organism evidence="2 3">
    <name type="scientific">Lentinus tigrinus ALCF2SS1-6</name>
    <dbReference type="NCBI Taxonomy" id="1328759"/>
    <lineage>
        <taxon>Eukaryota</taxon>
        <taxon>Fungi</taxon>
        <taxon>Dikarya</taxon>
        <taxon>Basidiomycota</taxon>
        <taxon>Agaricomycotina</taxon>
        <taxon>Agaricomycetes</taxon>
        <taxon>Polyporales</taxon>
        <taxon>Polyporaceae</taxon>
        <taxon>Lentinus</taxon>
    </lineage>
</organism>
<dbReference type="EMBL" id="ML122262">
    <property type="protein sequence ID" value="RPD61243.1"/>
    <property type="molecule type" value="Genomic_DNA"/>
</dbReference>